<gene>
    <name evidence="1" type="ORF">S01H4_16478</name>
</gene>
<dbReference type="EMBL" id="BART01007228">
    <property type="protein sequence ID" value="GAG55101.1"/>
    <property type="molecule type" value="Genomic_DNA"/>
</dbReference>
<organism evidence="1">
    <name type="scientific">marine sediment metagenome</name>
    <dbReference type="NCBI Taxonomy" id="412755"/>
    <lineage>
        <taxon>unclassified sequences</taxon>
        <taxon>metagenomes</taxon>
        <taxon>ecological metagenomes</taxon>
    </lineage>
</organism>
<evidence type="ECO:0000313" key="1">
    <source>
        <dbReference type="EMBL" id="GAG55101.1"/>
    </source>
</evidence>
<comment type="caution">
    <text evidence="1">The sequence shown here is derived from an EMBL/GenBank/DDBJ whole genome shotgun (WGS) entry which is preliminary data.</text>
</comment>
<feature type="non-terminal residue" evidence="1">
    <location>
        <position position="1"/>
    </location>
</feature>
<dbReference type="AlphaFoldDB" id="X1A4F9"/>
<proteinExistence type="predicted"/>
<accession>X1A4F9</accession>
<protein>
    <submittedName>
        <fullName evidence="1">Uncharacterized protein</fullName>
    </submittedName>
</protein>
<reference evidence="1" key="1">
    <citation type="journal article" date="2014" name="Front. Microbiol.">
        <title>High frequency of phylogenetically diverse reductive dehalogenase-homologous genes in deep subseafloor sedimentary metagenomes.</title>
        <authorList>
            <person name="Kawai M."/>
            <person name="Futagami T."/>
            <person name="Toyoda A."/>
            <person name="Takaki Y."/>
            <person name="Nishi S."/>
            <person name="Hori S."/>
            <person name="Arai W."/>
            <person name="Tsubouchi T."/>
            <person name="Morono Y."/>
            <person name="Uchiyama I."/>
            <person name="Ito T."/>
            <person name="Fujiyama A."/>
            <person name="Inagaki F."/>
            <person name="Takami H."/>
        </authorList>
    </citation>
    <scope>NUCLEOTIDE SEQUENCE</scope>
    <source>
        <strain evidence="1">Expedition CK06-06</strain>
    </source>
</reference>
<sequence>DAHDNIRAFNISSGCCQALITLENHANYAKIPK</sequence>
<name>X1A4F9_9ZZZZ</name>